<evidence type="ECO:0000256" key="13">
    <source>
        <dbReference type="SAM" id="SignalP"/>
    </source>
</evidence>
<evidence type="ECO:0000313" key="15">
    <source>
        <dbReference type="EMBL" id="OAN13921.1"/>
    </source>
</evidence>
<organism evidence="15 16">
    <name type="scientific">Photobacterium jeanii</name>
    <dbReference type="NCBI Taxonomy" id="858640"/>
    <lineage>
        <taxon>Bacteria</taxon>
        <taxon>Pseudomonadati</taxon>
        <taxon>Pseudomonadota</taxon>
        <taxon>Gammaproteobacteria</taxon>
        <taxon>Vibrionales</taxon>
        <taxon>Vibrionaceae</taxon>
        <taxon>Photobacterium</taxon>
    </lineage>
</organism>
<feature type="transmembrane region" description="Helical" evidence="12">
    <location>
        <begin position="328"/>
        <end position="350"/>
    </location>
</feature>
<comment type="catalytic activity">
    <reaction evidence="11">
        <text>N(6)-(pyridoxal phosphate)-L-lysyl-[4-amino-5-hydroxymethyl-2-methylpyrimidine phosphate synthase] + L-histidyl-[4-amino-5-hydroxymethyl-2-methylpyrimidine phosphate synthase] + 2 Fe(3+) + 4 H2O = L-lysyl-[4-amino-5-hydroxymethyl-2-methylpyrimidine phosphate synthase] + (2S)-2-amino-5-hydroxy-4-oxopentanoyl-[4-amino-5-hydroxymethyl-2-methylpyrimidine phosphate synthase] + 4-amino-2-methyl-5-(phosphooxymethyl)pyrimidine + 3-oxopropanoate + 2 Fe(2+) + 2 H(+)</text>
        <dbReference type="Rhea" id="RHEA:65756"/>
        <dbReference type="Rhea" id="RHEA-COMP:16892"/>
        <dbReference type="Rhea" id="RHEA-COMP:16893"/>
        <dbReference type="Rhea" id="RHEA-COMP:16894"/>
        <dbReference type="Rhea" id="RHEA-COMP:16895"/>
        <dbReference type="ChEBI" id="CHEBI:15377"/>
        <dbReference type="ChEBI" id="CHEBI:15378"/>
        <dbReference type="ChEBI" id="CHEBI:29033"/>
        <dbReference type="ChEBI" id="CHEBI:29034"/>
        <dbReference type="ChEBI" id="CHEBI:29969"/>
        <dbReference type="ChEBI" id="CHEBI:29979"/>
        <dbReference type="ChEBI" id="CHEBI:33190"/>
        <dbReference type="ChEBI" id="CHEBI:58354"/>
        <dbReference type="ChEBI" id="CHEBI:143915"/>
        <dbReference type="ChEBI" id="CHEBI:157692"/>
    </reaction>
    <physiologicalReaction direction="left-to-right" evidence="11">
        <dbReference type="Rhea" id="RHEA:65757"/>
    </physiologicalReaction>
</comment>
<dbReference type="Pfam" id="PF00990">
    <property type="entry name" value="GGDEF"/>
    <property type="match status" value="1"/>
</dbReference>
<dbReference type="InterPro" id="IPR043128">
    <property type="entry name" value="Rev_trsase/Diguanyl_cyclase"/>
</dbReference>
<keyword evidence="5" id="KW-0808">Transferase</keyword>
<evidence type="ECO:0000256" key="9">
    <source>
        <dbReference type="ARBA" id="ARBA00023004"/>
    </source>
</evidence>
<dbReference type="GO" id="GO:0046872">
    <property type="term" value="F:metal ion binding"/>
    <property type="evidence" value="ECO:0007669"/>
    <property type="project" value="UniProtKB-KW"/>
</dbReference>
<sequence>MLHIVSQITLVILLLLVILTSPAQAAVEAVNLQLRWHHQAEFAGFYVAKEKGFYHEAGLDVTINQGGDGKSALHAVLSKKAHFGVGNTEVLVAYGHGQPLVALANIFQRSPNVLLMKADSPIYQLSDLSGKQIMMFAGNEDAEIIAMMAKAGLTLSDFEQVPTTGKLESLVQDHVDAFSGYLTSDAYILNQQGIPPRVFDPTDHGIYFYSDIIFTHSDMVEYNEDVVTGFREASLRGWEYALQHIPETLEILTHYPTGKSPAVLEQELLASRDMIMAELIELGHMNTTRWQHIADTLHQLKIIPPTVIDEQFLYPLQERQMWLTIKPWLNTAIISFFISVVGIGYCTWANRQLRKEIRRRKESEAKTALIARKDMLTGIPNRYAFLEHLHRTLKCQSIQHAAPALLFIDLDDFKQVNDNHGHHIGDKVLQQFCYRMNGLLGGNAFFARLAGDEFVMLITKTSTKEVDSLVDQIMIQARRPFVLNEYSITIGASVGVTYYRNGDTPDYFLSRADSQMYGNKKRSQQERFIENRVV</sequence>
<evidence type="ECO:0000256" key="2">
    <source>
        <dbReference type="ARBA" id="ARBA00004948"/>
    </source>
</evidence>
<dbReference type="PANTHER" id="PTHR31528:SF1">
    <property type="entry name" value="4-AMINO-5-HYDROXYMETHYL-2-METHYLPYRIMIDINE PHOSPHATE SYNTHASE THI11-RELATED"/>
    <property type="match status" value="1"/>
</dbReference>
<evidence type="ECO:0000259" key="14">
    <source>
        <dbReference type="PROSITE" id="PS50887"/>
    </source>
</evidence>
<comment type="subunit">
    <text evidence="4">Homodimer.</text>
</comment>
<dbReference type="PROSITE" id="PS50887">
    <property type="entry name" value="GGDEF"/>
    <property type="match status" value="1"/>
</dbReference>
<comment type="caution">
    <text evidence="15">The sequence shown here is derived from an EMBL/GenBank/DDBJ whole genome shotgun (WGS) entry which is preliminary data.</text>
</comment>
<dbReference type="AlphaFoldDB" id="A0A178K9B0"/>
<dbReference type="CDD" id="cd01949">
    <property type="entry name" value="GGDEF"/>
    <property type="match status" value="1"/>
</dbReference>
<comment type="similarity">
    <text evidence="3">Belongs to the NMT1/THI5 family.</text>
</comment>
<evidence type="ECO:0000256" key="10">
    <source>
        <dbReference type="ARBA" id="ARBA00033171"/>
    </source>
</evidence>
<evidence type="ECO:0000256" key="1">
    <source>
        <dbReference type="ARBA" id="ARBA00003469"/>
    </source>
</evidence>
<keyword evidence="9" id="KW-0408">Iron</keyword>
<dbReference type="InterPro" id="IPR015168">
    <property type="entry name" value="SsuA/THI5"/>
</dbReference>
<dbReference type="Pfam" id="PF09084">
    <property type="entry name" value="NMT1"/>
    <property type="match status" value="1"/>
</dbReference>
<reference evidence="15 16" key="1">
    <citation type="submission" date="2016-03" db="EMBL/GenBank/DDBJ databases">
        <title>Photobacterium proteolyticum sp. nov. a protease producing bacterium isolated from ocean sediments of Laizhou Bay.</title>
        <authorList>
            <person name="Li Y."/>
        </authorList>
    </citation>
    <scope>NUCLEOTIDE SEQUENCE [LARGE SCALE GENOMIC DNA]</scope>
    <source>
        <strain evidence="15 16">R-40508</strain>
    </source>
</reference>
<gene>
    <name evidence="15" type="ORF">A3K86_12900</name>
</gene>
<dbReference type="STRING" id="858640.A3K86_12900"/>
<evidence type="ECO:0000256" key="5">
    <source>
        <dbReference type="ARBA" id="ARBA00022679"/>
    </source>
</evidence>
<dbReference type="SUPFAM" id="SSF55073">
    <property type="entry name" value="Nucleotide cyclase"/>
    <property type="match status" value="1"/>
</dbReference>
<dbReference type="EMBL" id="LVHF01000027">
    <property type="protein sequence ID" value="OAN13921.1"/>
    <property type="molecule type" value="Genomic_DNA"/>
</dbReference>
<evidence type="ECO:0000256" key="3">
    <source>
        <dbReference type="ARBA" id="ARBA00009406"/>
    </source>
</evidence>
<dbReference type="PANTHER" id="PTHR31528">
    <property type="entry name" value="4-AMINO-5-HYDROXYMETHYL-2-METHYLPYRIMIDINE PHOSPHATE SYNTHASE THI11-RELATED"/>
    <property type="match status" value="1"/>
</dbReference>
<dbReference type="GO" id="GO:0009228">
    <property type="term" value="P:thiamine biosynthetic process"/>
    <property type="evidence" value="ECO:0007669"/>
    <property type="project" value="UniProtKB-KW"/>
</dbReference>
<evidence type="ECO:0000256" key="4">
    <source>
        <dbReference type="ARBA" id="ARBA00011738"/>
    </source>
</evidence>
<keyword evidence="12" id="KW-0812">Transmembrane</keyword>
<proteinExistence type="inferred from homology"/>
<dbReference type="Gene3D" id="3.40.190.10">
    <property type="entry name" value="Periplasmic binding protein-like II"/>
    <property type="match status" value="2"/>
</dbReference>
<evidence type="ECO:0000256" key="8">
    <source>
        <dbReference type="ARBA" id="ARBA00022977"/>
    </source>
</evidence>
<evidence type="ECO:0000256" key="6">
    <source>
        <dbReference type="ARBA" id="ARBA00022723"/>
    </source>
</evidence>
<dbReference type="Proteomes" id="UP000078503">
    <property type="component" value="Unassembled WGS sequence"/>
</dbReference>
<keyword evidence="8" id="KW-0784">Thiamine biosynthesis</keyword>
<comment type="function">
    <text evidence="1">Responsible for the formation of the pyrimidine heterocycle in the thiamine biosynthesis pathway. Catalyzes the formation of hydroxymethylpyrimidine phosphate (HMP-P) from histidine and pyridoxal phosphate (PLP). The protein uses PLP and the active site histidine to form HMP-P, generating an inactive enzyme. The enzyme can only undergo a single turnover, which suggests it is a suicide enzyme.</text>
</comment>
<evidence type="ECO:0000256" key="11">
    <source>
        <dbReference type="ARBA" id="ARBA00048179"/>
    </source>
</evidence>
<evidence type="ECO:0000256" key="12">
    <source>
        <dbReference type="SAM" id="Phobius"/>
    </source>
</evidence>
<keyword evidence="6" id="KW-0479">Metal-binding</keyword>
<keyword evidence="12" id="KW-1133">Transmembrane helix</keyword>
<keyword evidence="16" id="KW-1185">Reference proteome</keyword>
<keyword evidence="7" id="KW-0663">Pyridoxal phosphate</keyword>
<dbReference type="GO" id="GO:0016740">
    <property type="term" value="F:transferase activity"/>
    <property type="evidence" value="ECO:0007669"/>
    <property type="project" value="UniProtKB-KW"/>
</dbReference>
<feature type="chain" id="PRO_5008090120" description="Thiamine pyrimidine synthase" evidence="13">
    <location>
        <begin position="26"/>
        <end position="534"/>
    </location>
</feature>
<evidence type="ECO:0000256" key="7">
    <source>
        <dbReference type="ARBA" id="ARBA00022898"/>
    </source>
</evidence>
<feature type="domain" description="GGDEF" evidence="14">
    <location>
        <begin position="401"/>
        <end position="532"/>
    </location>
</feature>
<protein>
    <recommendedName>
        <fullName evidence="10">Thiamine pyrimidine synthase</fullName>
    </recommendedName>
</protein>
<dbReference type="NCBIfam" id="TIGR00254">
    <property type="entry name" value="GGDEF"/>
    <property type="match status" value="1"/>
</dbReference>
<keyword evidence="12" id="KW-0472">Membrane</keyword>
<evidence type="ECO:0000313" key="16">
    <source>
        <dbReference type="Proteomes" id="UP000078503"/>
    </source>
</evidence>
<name>A0A178K9B0_9GAMM</name>
<dbReference type="SMART" id="SM00267">
    <property type="entry name" value="GGDEF"/>
    <property type="match status" value="1"/>
</dbReference>
<dbReference type="Gene3D" id="3.30.70.270">
    <property type="match status" value="1"/>
</dbReference>
<comment type="pathway">
    <text evidence="2">Cofactor biosynthesis; thiamine diphosphate biosynthesis.</text>
</comment>
<dbReference type="SUPFAM" id="SSF53850">
    <property type="entry name" value="Periplasmic binding protein-like II"/>
    <property type="match status" value="1"/>
</dbReference>
<dbReference type="InterPro" id="IPR027939">
    <property type="entry name" value="NMT1/THI5"/>
</dbReference>
<keyword evidence="13" id="KW-0732">Signal</keyword>
<dbReference type="OrthoDB" id="9180959at2"/>
<accession>A0A178K9B0</accession>
<dbReference type="InterPro" id="IPR000160">
    <property type="entry name" value="GGDEF_dom"/>
</dbReference>
<dbReference type="InterPro" id="IPR029787">
    <property type="entry name" value="Nucleotide_cyclase"/>
</dbReference>
<feature type="signal peptide" evidence="13">
    <location>
        <begin position="1"/>
        <end position="25"/>
    </location>
</feature>